<dbReference type="CDD" id="cd01347">
    <property type="entry name" value="ligand_gated_channel"/>
    <property type="match status" value="1"/>
</dbReference>
<evidence type="ECO:0000256" key="6">
    <source>
        <dbReference type="ARBA" id="ARBA00023004"/>
    </source>
</evidence>
<evidence type="ECO:0000256" key="13">
    <source>
        <dbReference type="SAM" id="SignalP"/>
    </source>
</evidence>
<evidence type="ECO:0000313" key="17">
    <source>
        <dbReference type="Proteomes" id="UP000176037"/>
    </source>
</evidence>
<comment type="subcellular location">
    <subcellularLocation>
        <location evidence="1 11">Cell outer membrane</location>
        <topology evidence="1 11">Multi-pass membrane protein</topology>
    </subcellularLocation>
</comment>
<dbReference type="EMBL" id="MJIC01000013">
    <property type="protein sequence ID" value="OFI34423.1"/>
    <property type="molecule type" value="Genomic_DNA"/>
</dbReference>
<keyword evidence="4" id="KW-0410">Iron transport</keyword>
<dbReference type="STRING" id="1856405.BFC17_18230"/>
<dbReference type="InterPro" id="IPR036942">
    <property type="entry name" value="Beta-barrel_TonB_sf"/>
</dbReference>
<evidence type="ECO:0000256" key="8">
    <source>
        <dbReference type="ARBA" id="ARBA00023077"/>
    </source>
</evidence>
<dbReference type="Proteomes" id="UP000176037">
    <property type="component" value="Unassembled WGS sequence"/>
</dbReference>
<evidence type="ECO:0000256" key="10">
    <source>
        <dbReference type="ARBA" id="ARBA00023237"/>
    </source>
</evidence>
<dbReference type="GO" id="GO:0006826">
    <property type="term" value="P:iron ion transport"/>
    <property type="evidence" value="ECO:0007669"/>
    <property type="project" value="UniProtKB-KW"/>
</dbReference>
<reference evidence="16 17" key="1">
    <citation type="submission" date="2016-09" db="EMBL/GenBank/DDBJ databases">
        <title>Alteromonas lipolytica, a new species isolated from sea water.</title>
        <authorList>
            <person name="Wu Y.-H."/>
            <person name="Cheng H."/>
            <person name="Xu X.-W."/>
        </authorList>
    </citation>
    <scope>NUCLEOTIDE SEQUENCE [LARGE SCALE GENOMIC DNA]</scope>
    <source>
        <strain evidence="16 17">JW12</strain>
    </source>
</reference>
<feature type="domain" description="TonB-dependent receptor plug" evidence="15">
    <location>
        <begin position="50"/>
        <end position="159"/>
    </location>
</feature>
<dbReference type="InterPro" id="IPR000531">
    <property type="entry name" value="Beta-barrel_TonB"/>
</dbReference>
<name>A0A1E8FG25_9ALTE</name>
<keyword evidence="6" id="KW-0408">Iron</keyword>
<dbReference type="PROSITE" id="PS51257">
    <property type="entry name" value="PROKAR_LIPOPROTEIN"/>
    <property type="match status" value="1"/>
</dbReference>
<evidence type="ECO:0000256" key="12">
    <source>
        <dbReference type="RuleBase" id="RU003357"/>
    </source>
</evidence>
<dbReference type="InterPro" id="IPR012910">
    <property type="entry name" value="Plug_dom"/>
</dbReference>
<sequence length="748" mass="82123">MNFTRTLCATAVTLACLGSNAAVAQDSEGAPEKGKLEKIEVTARRTVESLQEVPVAITSLGEAELLEKGIENLTEIQQFSPNTTLQVSRGTNSTLTAFIRGVGQQDPVWGFEPGVGIYIDDVYIARPQGAVLDLYDVERIEVLRGPQGTLYGKNTIGGAVKYITKKMSGDAEFAVKATVGTASQRDLKLSGQIPLTDKLYLGLAVASLQRDGFGKFLSVPEGQDDENYNKDILAGRLTLEYQASEDLFLRFNYDKTTDDSNAKGGYRLVDSIIPGANAPSPDSVYDSYSSLPTWNKVELEGMSLTVDWNLNDSWSLKSITAKRKGDSPTNIDFDSTPIPIFDTPAEYNDKQFSQEVQLNFVGEDLTFVSGVYYYDAEACGIYDAYLVAFGISIEQSGCTDTESYAAYGQVSYDFTDKWSLTAGLRYTNDKKDGVVNAATRIGPAYPYSGWVDGYVRPDDVGNTVIDDSESWSRVTPRLGVEYQYSDDTMFYASFSQGFKSGMYNPRATFYQEPAAPEEVNSYELGVKTDLSDNFRLNATAFWLDYTDRQYVVNVPSDDLAQPTQRIANVGESDASGLEVEITYVVTDALTLSGSLGTIDASFTEVRSVDAAGNPIDLSDNFVISNTPEYTMNFAANYVLTTGIGDVIFNANYYYRDDYELFESPDPLLAQEGYGLVNASVTWYSEDGDWQVGLHAKNLTDEEYRVGGYNFTGGRDDDGNLLPGLGGDTTLVGYYGDPRTVHLSVSYRF</sequence>
<keyword evidence="7" id="KW-0406">Ion transport</keyword>
<evidence type="ECO:0000256" key="7">
    <source>
        <dbReference type="ARBA" id="ARBA00023065"/>
    </source>
</evidence>
<protein>
    <submittedName>
        <fullName evidence="16">Ligand-gated channel protein</fullName>
    </submittedName>
</protein>
<dbReference type="PANTHER" id="PTHR32552">
    <property type="entry name" value="FERRICHROME IRON RECEPTOR-RELATED"/>
    <property type="match status" value="1"/>
</dbReference>
<gene>
    <name evidence="16" type="ORF">BFC17_18230</name>
</gene>
<dbReference type="PANTHER" id="PTHR32552:SF81">
    <property type="entry name" value="TONB-DEPENDENT OUTER MEMBRANE RECEPTOR"/>
    <property type="match status" value="1"/>
</dbReference>
<dbReference type="AlphaFoldDB" id="A0A1E8FG25"/>
<evidence type="ECO:0000259" key="14">
    <source>
        <dbReference type="Pfam" id="PF00593"/>
    </source>
</evidence>
<keyword evidence="3 11" id="KW-1134">Transmembrane beta strand</keyword>
<proteinExistence type="inferred from homology"/>
<dbReference type="Pfam" id="PF00593">
    <property type="entry name" value="TonB_dep_Rec_b-barrel"/>
    <property type="match status" value="1"/>
</dbReference>
<keyword evidence="10 11" id="KW-0998">Cell outer membrane</keyword>
<keyword evidence="5 11" id="KW-0812">Transmembrane</keyword>
<accession>A0A1E8FG25</accession>
<evidence type="ECO:0000256" key="11">
    <source>
        <dbReference type="PROSITE-ProRule" id="PRU01360"/>
    </source>
</evidence>
<keyword evidence="8 12" id="KW-0798">TonB box</keyword>
<evidence type="ECO:0000259" key="15">
    <source>
        <dbReference type="Pfam" id="PF07715"/>
    </source>
</evidence>
<comment type="caution">
    <text evidence="16">The sequence shown here is derived from an EMBL/GenBank/DDBJ whole genome shotgun (WGS) entry which is preliminary data.</text>
</comment>
<evidence type="ECO:0000256" key="4">
    <source>
        <dbReference type="ARBA" id="ARBA00022496"/>
    </source>
</evidence>
<evidence type="ECO:0000256" key="1">
    <source>
        <dbReference type="ARBA" id="ARBA00004571"/>
    </source>
</evidence>
<dbReference type="SUPFAM" id="SSF56935">
    <property type="entry name" value="Porins"/>
    <property type="match status" value="1"/>
</dbReference>
<evidence type="ECO:0000256" key="5">
    <source>
        <dbReference type="ARBA" id="ARBA00022692"/>
    </source>
</evidence>
<evidence type="ECO:0000313" key="16">
    <source>
        <dbReference type="EMBL" id="OFI34423.1"/>
    </source>
</evidence>
<dbReference type="GO" id="GO:0009279">
    <property type="term" value="C:cell outer membrane"/>
    <property type="evidence" value="ECO:0007669"/>
    <property type="project" value="UniProtKB-SubCell"/>
</dbReference>
<dbReference type="InterPro" id="IPR039426">
    <property type="entry name" value="TonB-dep_rcpt-like"/>
</dbReference>
<evidence type="ECO:0000256" key="3">
    <source>
        <dbReference type="ARBA" id="ARBA00022452"/>
    </source>
</evidence>
<keyword evidence="9 11" id="KW-0472">Membrane</keyword>
<dbReference type="Pfam" id="PF07715">
    <property type="entry name" value="Plug"/>
    <property type="match status" value="1"/>
</dbReference>
<evidence type="ECO:0000256" key="9">
    <source>
        <dbReference type="ARBA" id="ARBA00023136"/>
    </source>
</evidence>
<evidence type="ECO:0000256" key="2">
    <source>
        <dbReference type="ARBA" id="ARBA00022448"/>
    </source>
</evidence>
<comment type="similarity">
    <text evidence="11 12">Belongs to the TonB-dependent receptor family.</text>
</comment>
<feature type="chain" id="PRO_5009214279" evidence="13">
    <location>
        <begin position="25"/>
        <end position="748"/>
    </location>
</feature>
<keyword evidence="2 11" id="KW-0813">Transport</keyword>
<dbReference type="Gene3D" id="2.40.170.20">
    <property type="entry name" value="TonB-dependent receptor, beta-barrel domain"/>
    <property type="match status" value="1"/>
</dbReference>
<feature type="domain" description="TonB-dependent receptor-like beta-barrel" evidence="14">
    <location>
        <begin position="278"/>
        <end position="698"/>
    </location>
</feature>
<dbReference type="PROSITE" id="PS52016">
    <property type="entry name" value="TONB_DEPENDENT_REC_3"/>
    <property type="match status" value="1"/>
</dbReference>
<organism evidence="16 17">
    <name type="scientific">Alteromonas lipolytica</name>
    <dbReference type="NCBI Taxonomy" id="1856405"/>
    <lineage>
        <taxon>Bacteria</taxon>
        <taxon>Pseudomonadati</taxon>
        <taxon>Pseudomonadota</taxon>
        <taxon>Gammaproteobacteria</taxon>
        <taxon>Alteromonadales</taxon>
        <taxon>Alteromonadaceae</taxon>
        <taxon>Alteromonas/Salinimonas group</taxon>
        <taxon>Alteromonas</taxon>
    </lineage>
</organism>
<keyword evidence="17" id="KW-1185">Reference proteome</keyword>
<feature type="signal peptide" evidence="13">
    <location>
        <begin position="1"/>
        <end position="24"/>
    </location>
</feature>
<keyword evidence="13" id="KW-0732">Signal</keyword>